<dbReference type="SUPFAM" id="SSF55073">
    <property type="entry name" value="Nucleotide cyclase"/>
    <property type="match status" value="1"/>
</dbReference>
<dbReference type="Gene3D" id="3.30.70.270">
    <property type="match status" value="1"/>
</dbReference>
<dbReference type="EC" id="2.7.7.65" evidence="3"/>
<keyword evidence="4" id="KW-1185">Reference proteome</keyword>
<name>A0ABS8WI77_9GAMM</name>
<accession>A0ABS8WI77</accession>
<dbReference type="InterPro" id="IPR043128">
    <property type="entry name" value="Rev_trsase/Diguanyl_cyclase"/>
</dbReference>
<dbReference type="Pfam" id="PF00990">
    <property type="entry name" value="GGDEF"/>
    <property type="match status" value="1"/>
</dbReference>
<reference evidence="3 4" key="1">
    <citation type="journal article" date="2022" name="Environ. Microbiol. Rep.">
        <title>Eco-phylogenetic analyses reveal divergent evolution of vitamin B12 metabolism in the marine bacterial family 'Psychromonadaceae'.</title>
        <authorList>
            <person name="Jin X."/>
            <person name="Yang Y."/>
            <person name="Cao H."/>
            <person name="Gao B."/>
            <person name="Zhao Z."/>
        </authorList>
    </citation>
    <scope>NUCLEOTIDE SEQUENCE [LARGE SCALE GENOMIC DNA]</scope>
    <source>
        <strain evidence="3 4">MKS20</strain>
    </source>
</reference>
<evidence type="ECO:0000259" key="1">
    <source>
        <dbReference type="Pfam" id="PF00990"/>
    </source>
</evidence>
<dbReference type="RefSeq" id="WP_233054810.1">
    <property type="nucleotide sequence ID" value="NZ_JAIMJA010000032.1"/>
</dbReference>
<dbReference type="Proteomes" id="UP001201273">
    <property type="component" value="Unassembled WGS sequence"/>
</dbReference>
<keyword evidence="3" id="KW-0808">Transferase</keyword>
<comment type="caution">
    <text evidence="3">The sequence shown here is derived from an EMBL/GenBank/DDBJ whole genome shotgun (WGS) entry which is preliminary data.</text>
</comment>
<sequence length="477" mass="53948">MPNHSNGKPALLNFNEAGEAYDSDDKKPVILCLGKPDVHYSEAYSVKVLFDLAAFYDALPLYENLAAILLCQHAADEALPVIRQHPNTALILVFCDEPCLYPHDGNIPTEQQLTSAWQAWQQAYASYPELGKTHNPQDLLLAYLALRGDCLLTPERDLSSALSYRYPVLELFDLGDSQYFLKQAMRDELMSPVSLVDRVRQCTHCGHNKLNYVDLCPQCSSLDIKQQSAIHCFTCGHVGEQQRFMDGGRLVCPNCLTALRHIGADYDRPLENMECNSCQSFFIEAKVVARCLHCDHENDPSDLNIAQIQSFRITDKAKFRLRVALDERFSLDLGEQVSRDYLHWLVDWQLGLSRRHQIEFALLCLSFNRVEQAVDELGAAQVYRMIGQLGTQVKDRLRVTDVICQYEDHSYLLLLPNLPVDHLTVVQQKMRQLSQLVEGSSALDMAVSYYHAPSELVEGENGEFLIARLLAEASGHD</sequence>
<protein>
    <submittedName>
        <fullName evidence="3">Diguanylate cyclase</fullName>
        <ecNumber evidence="3">2.7.7.65</ecNumber>
    </submittedName>
</protein>
<gene>
    <name evidence="3" type="ORF">K6Y31_20020</name>
</gene>
<evidence type="ECO:0000259" key="2">
    <source>
        <dbReference type="Pfam" id="PF18551"/>
    </source>
</evidence>
<proteinExistence type="predicted"/>
<feature type="domain" description="Thaumarchaeal output" evidence="2">
    <location>
        <begin position="133"/>
        <end position="313"/>
    </location>
</feature>
<dbReference type="InterPro" id="IPR000160">
    <property type="entry name" value="GGDEF_dom"/>
</dbReference>
<evidence type="ECO:0000313" key="4">
    <source>
        <dbReference type="Proteomes" id="UP001201273"/>
    </source>
</evidence>
<dbReference type="Pfam" id="PF18551">
    <property type="entry name" value="TackOD1"/>
    <property type="match status" value="1"/>
</dbReference>
<organism evidence="3 4">
    <name type="scientific">Motilimonas cestriensis</name>
    <dbReference type="NCBI Taxonomy" id="2742685"/>
    <lineage>
        <taxon>Bacteria</taxon>
        <taxon>Pseudomonadati</taxon>
        <taxon>Pseudomonadota</taxon>
        <taxon>Gammaproteobacteria</taxon>
        <taxon>Alteromonadales</taxon>
        <taxon>Alteromonadales genera incertae sedis</taxon>
        <taxon>Motilimonas</taxon>
    </lineage>
</organism>
<dbReference type="InterPro" id="IPR029787">
    <property type="entry name" value="Nucleotide_cyclase"/>
</dbReference>
<keyword evidence="3" id="KW-0548">Nucleotidyltransferase</keyword>
<dbReference type="GO" id="GO:0052621">
    <property type="term" value="F:diguanylate cyclase activity"/>
    <property type="evidence" value="ECO:0007669"/>
    <property type="project" value="UniProtKB-EC"/>
</dbReference>
<dbReference type="EMBL" id="JAIMJA010000032">
    <property type="protein sequence ID" value="MCE2597065.1"/>
    <property type="molecule type" value="Genomic_DNA"/>
</dbReference>
<feature type="domain" description="GGDEF" evidence="1">
    <location>
        <begin position="348"/>
        <end position="440"/>
    </location>
</feature>
<evidence type="ECO:0000313" key="3">
    <source>
        <dbReference type="EMBL" id="MCE2597065.1"/>
    </source>
</evidence>
<dbReference type="InterPro" id="IPR040572">
    <property type="entry name" value="TackOD1"/>
</dbReference>